<dbReference type="RefSeq" id="WP_008509654.1">
    <property type="nucleotide sequence ID" value="NZ_CM001403.1"/>
</dbReference>
<dbReference type="SUPFAM" id="SSF88659">
    <property type="entry name" value="Sigma3 and sigma4 domains of RNA polymerase sigma factors"/>
    <property type="match status" value="1"/>
</dbReference>
<protein>
    <submittedName>
        <fullName evidence="7">RNA polymerase, sigma-24 subunit, ECF subfamily</fullName>
    </submittedName>
</protein>
<keyword evidence="3" id="KW-0731">Sigma factor</keyword>
<keyword evidence="4" id="KW-0804">Transcription</keyword>
<dbReference type="GO" id="GO:0006352">
    <property type="term" value="P:DNA-templated transcription initiation"/>
    <property type="evidence" value="ECO:0007669"/>
    <property type="project" value="InterPro"/>
</dbReference>
<dbReference type="SUPFAM" id="SSF88946">
    <property type="entry name" value="Sigma2 domain of RNA polymerase sigma factors"/>
    <property type="match status" value="1"/>
</dbReference>
<dbReference type="OrthoDB" id="659569at2"/>
<evidence type="ECO:0000256" key="2">
    <source>
        <dbReference type="ARBA" id="ARBA00023015"/>
    </source>
</evidence>
<dbReference type="PANTHER" id="PTHR43133:SF46">
    <property type="entry name" value="RNA POLYMERASE SIGMA-70 FACTOR ECF SUBFAMILY"/>
    <property type="match status" value="1"/>
</dbReference>
<dbReference type="Gene3D" id="1.10.10.10">
    <property type="entry name" value="Winged helix-like DNA-binding domain superfamily/Winged helix DNA-binding domain"/>
    <property type="match status" value="1"/>
</dbReference>
<keyword evidence="8" id="KW-1185">Reference proteome</keyword>
<dbReference type="InterPro" id="IPR039425">
    <property type="entry name" value="RNA_pol_sigma-70-like"/>
</dbReference>
<dbReference type="EMBL" id="CM001403">
    <property type="protein sequence ID" value="EHQ28745.1"/>
    <property type="molecule type" value="Genomic_DNA"/>
</dbReference>
<keyword evidence="2" id="KW-0805">Transcription regulation</keyword>
<evidence type="ECO:0000259" key="6">
    <source>
        <dbReference type="Pfam" id="PF08281"/>
    </source>
</evidence>
<dbReference type="Pfam" id="PF04542">
    <property type="entry name" value="Sigma70_r2"/>
    <property type="match status" value="1"/>
</dbReference>
<dbReference type="GO" id="GO:0016987">
    <property type="term" value="F:sigma factor activity"/>
    <property type="evidence" value="ECO:0007669"/>
    <property type="project" value="UniProtKB-KW"/>
</dbReference>
<feature type="domain" description="RNA polymerase sigma factor 70 region 4 type 2" evidence="6">
    <location>
        <begin position="127"/>
        <end position="177"/>
    </location>
</feature>
<dbReference type="Gene3D" id="1.10.1740.10">
    <property type="match status" value="1"/>
</dbReference>
<dbReference type="HOGENOM" id="CLU_047691_4_1_10"/>
<gene>
    <name evidence="7" type="ORF">Mucpa_4659</name>
</gene>
<dbReference type="InterPro" id="IPR036388">
    <property type="entry name" value="WH-like_DNA-bd_sf"/>
</dbReference>
<dbReference type="AlphaFoldDB" id="H1Y8X9"/>
<dbReference type="Proteomes" id="UP000002774">
    <property type="component" value="Chromosome"/>
</dbReference>
<dbReference type="InterPro" id="IPR007627">
    <property type="entry name" value="RNA_pol_sigma70_r2"/>
</dbReference>
<dbReference type="STRING" id="714943.Mucpa_4659"/>
<dbReference type="Pfam" id="PF08281">
    <property type="entry name" value="Sigma70_r4_2"/>
    <property type="match status" value="1"/>
</dbReference>
<proteinExistence type="inferred from homology"/>
<evidence type="ECO:0000256" key="4">
    <source>
        <dbReference type="ARBA" id="ARBA00023163"/>
    </source>
</evidence>
<sequence>MQHPYDRLSDLELTKRLRSGDDDAFREIYQRYDKPLYLYAYHKLGSKEEARDVIQDVFAWLLDHRENIDLKTTLSGYLYQSVLHKVFNIFKHQKVLEKYANEEYTYTDIESKETDYLIREKDIIAMVEKEIALMPPRMREIYTLRSKNYMTNKQIAEQLGIAEATVATQIKRAMKHLRVKLGIAVYLLYIINQR</sequence>
<dbReference type="CDD" id="cd06171">
    <property type="entry name" value="Sigma70_r4"/>
    <property type="match status" value="1"/>
</dbReference>
<evidence type="ECO:0000313" key="7">
    <source>
        <dbReference type="EMBL" id="EHQ28745.1"/>
    </source>
</evidence>
<dbReference type="InterPro" id="IPR013325">
    <property type="entry name" value="RNA_pol_sigma_r2"/>
</dbReference>
<dbReference type="InterPro" id="IPR013249">
    <property type="entry name" value="RNA_pol_sigma70_r4_t2"/>
</dbReference>
<evidence type="ECO:0000313" key="8">
    <source>
        <dbReference type="Proteomes" id="UP000002774"/>
    </source>
</evidence>
<evidence type="ECO:0000256" key="1">
    <source>
        <dbReference type="ARBA" id="ARBA00010641"/>
    </source>
</evidence>
<name>H1Y8X9_9SPHI</name>
<dbReference type="NCBIfam" id="TIGR02985">
    <property type="entry name" value="Sig70_bacteroi1"/>
    <property type="match status" value="1"/>
</dbReference>
<feature type="domain" description="RNA polymerase sigma-70 region 2" evidence="5">
    <location>
        <begin position="28"/>
        <end position="91"/>
    </location>
</feature>
<dbReference type="PANTHER" id="PTHR43133">
    <property type="entry name" value="RNA POLYMERASE ECF-TYPE SIGMA FACTO"/>
    <property type="match status" value="1"/>
</dbReference>
<accession>H1Y8X9</accession>
<reference evidence="7" key="1">
    <citation type="submission" date="2011-09" db="EMBL/GenBank/DDBJ databases">
        <title>The permanent draft genome of Mucilaginibacter paludis DSM 18603.</title>
        <authorList>
            <consortium name="US DOE Joint Genome Institute (JGI-PGF)"/>
            <person name="Lucas S."/>
            <person name="Han J."/>
            <person name="Lapidus A."/>
            <person name="Bruce D."/>
            <person name="Goodwin L."/>
            <person name="Pitluck S."/>
            <person name="Peters L."/>
            <person name="Kyrpides N."/>
            <person name="Mavromatis K."/>
            <person name="Ivanova N."/>
            <person name="Mikhailova N."/>
            <person name="Held B."/>
            <person name="Detter J.C."/>
            <person name="Tapia R."/>
            <person name="Han C."/>
            <person name="Land M."/>
            <person name="Hauser L."/>
            <person name="Markowitz V."/>
            <person name="Cheng J.-F."/>
            <person name="Hugenholtz P."/>
            <person name="Woyke T."/>
            <person name="Wu D."/>
            <person name="Tindall B."/>
            <person name="Brambilla E."/>
            <person name="Klenk H.-P."/>
            <person name="Eisen J.A."/>
        </authorList>
    </citation>
    <scope>NUCLEOTIDE SEQUENCE [LARGE SCALE GENOMIC DNA]</scope>
    <source>
        <strain evidence="7">DSM 18603</strain>
    </source>
</reference>
<dbReference type="GO" id="GO:0003677">
    <property type="term" value="F:DNA binding"/>
    <property type="evidence" value="ECO:0007669"/>
    <property type="project" value="InterPro"/>
</dbReference>
<dbReference type="InterPro" id="IPR014327">
    <property type="entry name" value="RNA_pol_sigma70_bacteroid"/>
</dbReference>
<organism evidence="7 8">
    <name type="scientific">Mucilaginibacter paludis DSM 18603</name>
    <dbReference type="NCBI Taxonomy" id="714943"/>
    <lineage>
        <taxon>Bacteria</taxon>
        <taxon>Pseudomonadati</taxon>
        <taxon>Bacteroidota</taxon>
        <taxon>Sphingobacteriia</taxon>
        <taxon>Sphingobacteriales</taxon>
        <taxon>Sphingobacteriaceae</taxon>
        <taxon>Mucilaginibacter</taxon>
    </lineage>
</organism>
<dbReference type="InterPro" id="IPR014284">
    <property type="entry name" value="RNA_pol_sigma-70_dom"/>
</dbReference>
<comment type="similarity">
    <text evidence="1">Belongs to the sigma-70 factor family. ECF subfamily.</text>
</comment>
<dbReference type="eggNOG" id="COG1595">
    <property type="taxonomic scope" value="Bacteria"/>
</dbReference>
<dbReference type="InterPro" id="IPR013324">
    <property type="entry name" value="RNA_pol_sigma_r3/r4-like"/>
</dbReference>
<evidence type="ECO:0000256" key="3">
    <source>
        <dbReference type="ARBA" id="ARBA00023082"/>
    </source>
</evidence>
<dbReference type="NCBIfam" id="TIGR02937">
    <property type="entry name" value="sigma70-ECF"/>
    <property type="match status" value="1"/>
</dbReference>
<evidence type="ECO:0000259" key="5">
    <source>
        <dbReference type="Pfam" id="PF04542"/>
    </source>
</evidence>